<evidence type="ECO:0000256" key="2">
    <source>
        <dbReference type="ARBA" id="ARBA00023136"/>
    </source>
</evidence>
<accession>Q222C1</accession>
<dbReference type="KEGG" id="rfr:Rfer_0378"/>
<keyword evidence="5" id="KW-1185">Reference proteome</keyword>
<dbReference type="EMBL" id="CP000267">
    <property type="protein sequence ID" value="ABD68132.1"/>
    <property type="molecule type" value="Genomic_DNA"/>
</dbReference>
<comment type="subcellular location">
    <subcellularLocation>
        <location evidence="1">Membrane</location>
    </subcellularLocation>
</comment>
<name>Q222C1_ALBFT</name>
<evidence type="ECO:0000313" key="4">
    <source>
        <dbReference type="EMBL" id="ABD68132.1"/>
    </source>
</evidence>
<evidence type="ECO:0000256" key="3">
    <source>
        <dbReference type="SAM" id="SignalP"/>
    </source>
</evidence>
<dbReference type="GO" id="GO:0016020">
    <property type="term" value="C:membrane"/>
    <property type="evidence" value="ECO:0007669"/>
    <property type="project" value="UniProtKB-SubCell"/>
</dbReference>
<keyword evidence="2" id="KW-0472">Membrane</keyword>
<evidence type="ECO:0000313" key="5">
    <source>
        <dbReference type="Proteomes" id="UP000008332"/>
    </source>
</evidence>
<dbReference type="RefSeq" id="WP_011462705.1">
    <property type="nucleotide sequence ID" value="NC_007908.1"/>
</dbReference>
<dbReference type="AlphaFoldDB" id="Q222C1"/>
<dbReference type="InterPro" id="IPR051407">
    <property type="entry name" value="Bact_OM_lipoprot/Surf_antigen"/>
</dbReference>
<dbReference type="OrthoDB" id="8909257at2"/>
<dbReference type="PANTHER" id="PTHR35603">
    <property type="match status" value="1"/>
</dbReference>
<sequence>MKKLLLLSAAMVSSGLSLAQEVGHVISATPVMQQVGIPRQVCSTEQVAVQPAKSGAGAVMGAIAGGAMGNAVGGGGGKAAATMLGIVGGAVLGDRIEGAPAAEIQNVQRCAMQTFFENRPVAYNVVYEFGGKQYSVQMPNDPGPTIELQITPVGAGTPWQEPANATSYVQPSYGPPANVVLMPPAYPGYYARPYYPPVGIEFDFGYRGGYGGRRHWR</sequence>
<reference evidence="5" key="1">
    <citation type="submission" date="2006-02" db="EMBL/GenBank/DDBJ databases">
        <title>Complete sequence of chromosome of Rhodoferax ferrireducens DSM 15236.</title>
        <authorList>
            <person name="Copeland A."/>
            <person name="Lucas S."/>
            <person name="Lapidus A."/>
            <person name="Barry K."/>
            <person name="Detter J.C."/>
            <person name="Glavina del Rio T."/>
            <person name="Hammon N."/>
            <person name="Israni S."/>
            <person name="Pitluck S."/>
            <person name="Brettin T."/>
            <person name="Bruce D."/>
            <person name="Han C."/>
            <person name="Tapia R."/>
            <person name="Gilna P."/>
            <person name="Kiss H."/>
            <person name="Schmutz J."/>
            <person name="Larimer F."/>
            <person name="Land M."/>
            <person name="Kyrpides N."/>
            <person name="Ivanova N."/>
            <person name="Richardson P."/>
        </authorList>
    </citation>
    <scope>NUCLEOTIDE SEQUENCE [LARGE SCALE GENOMIC DNA]</scope>
    <source>
        <strain evidence="5">ATCC BAA-621 / DSM 15236 / T118</strain>
    </source>
</reference>
<dbReference type="Proteomes" id="UP000008332">
    <property type="component" value="Chromosome"/>
</dbReference>
<feature type="signal peptide" evidence="3">
    <location>
        <begin position="1"/>
        <end position="19"/>
    </location>
</feature>
<dbReference type="HOGENOM" id="CLU_094245_0_0_4"/>
<evidence type="ECO:0000256" key="1">
    <source>
        <dbReference type="ARBA" id="ARBA00004370"/>
    </source>
</evidence>
<feature type="chain" id="PRO_5004200852" evidence="3">
    <location>
        <begin position="20"/>
        <end position="217"/>
    </location>
</feature>
<proteinExistence type="predicted"/>
<gene>
    <name evidence="4" type="ordered locus">Rfer_0378</name>
</gene>
<protein>
    <submittedName>
        <fullName evidence="4">17 kDa surface antigen</fullName>
    </submittedName>
</protein>
<dbReference type="STRING" id="338969.Rfer_0378"/>
<dbReference type="PANTHER" id="PTHR35603:SF2">
    <property type="entry name" value="OUTER MEMBRANE LIPOPROTEIN"/>
    <property type="match status" value="1"/>
</dbReference>
<dbReference type="eggNOG" id="COG3134">
    <property type="taxonomic scope" value="Bacteria"/>
</dbReference>
<keyword evidence="3" id="KW-0732">Signal</keyword>
<organism evidence="4 5">
    <name type="scientific">Albidiferax ferrireducens (strain ATCC BAA-621 / DSM 15236 / T118)</name>
    <name type="common">Rhodoferax ferrireducens</name>
    <dbReference type="NCBI Taxonomy" id="338969"/>
    <lineage>
        <taxon>Bacteria</taxon>
        <taxon>Pseudomonadati</taxon>
        <taxon>Pseudomonadota</taxon>
        <taxon>Betaproteobacteria</taxon>
        <taxon>Burkholderiales</taxon>
        <taxon>Comamonadaceae</taxon>
        <taxon>Rhodoferax</taxon>
    </lineage>
</organism>